<dbReference type="Proteomes" id="UP000016933">
    <property type="component" value="Unassembled WGS sequence"/>
</dbReference>
<dbReference type="AlphaFoldDB" id="N1PPY6"/>
<gene>
    <name evidence="2" type="ORF">DOTSEDRAFT_72051</name>
</gene>
<protein>
    <submittedName>
        <fullName evidence="2">Uncharacterized protein</fullName>
    </submittedName>
</protein>
<dbReference type="EMBL" id="KB446539">
    <property type="protein sequence ID" value="EME44440.1"/>
    <property type="molecule type" value="Genomic_DNA"/>
</dbReference>
<evidence type="ECO:0000313" key="2">
    <source>
        <dbReference type="EMBL" id="EME44440.1"/>
    </source>
</evidence>
<feature type="region of interest" description="Disordered" evidence="1">
    <location>
        <begin position="80"/>
        <end position="116"/>
    </location>
</feature>
<reference evidence="3" key="1">
    <citation type="journal article" date="2012" name="PLoS Genet.">
        <title>The genomes of the fungal plant pathogens Cladosporium fulvum and Dothistroma septosporum reveal adaptation to different hosts and lifestyles but also signatures of common ancestry.</title>
        <authorList>
            <person name="de Wit P.J.G.M."/>
            <person name="van der Burgt A."/>
            <person name="Oekmen B."/>
            <person name="Stergiopoulos I."/>
            <person name="Abd-Elsalam K.A."/>
            <person name="Aerts A.L."/>
            <person name="Bahkali A.H."/>
            <person name="Beenen H.G."/>
            <person name="Chettri P."/>
            <person name="Cox M.P."/>
            <person name="Datema E."/>
            <person name="de Vries R.P."/>
            <person name="Dhillon B."/>
            <person name="Ganley A.R."/>
            <person name="Griffiths S.A."/>
            <person name="Guo Y."/>
            <person name="Hamelin R.C."/>
            <person name="Henrissat B."/>
            <person name="Kabir M.S."/>
            <person name="Jashni M.K."/>
            <person name="Kema G."/>
            <person name="Klaubauf S."/>
            <person name="Lapidus A."/>
            <person name="Levasseur A."/>
            <person name="Lindquist E."/>
            <person name="Mehrabi R."/>
            <person name="Ohm R.A."/>
            <person name="Owen T.J."/>
            <person name="Salamov A."/>
            <person name="Schwelm A."/>
            <person name="Schijlen E."/>
            <person name="Sun H."/>
            <person name="van den Burg H.A."/>
            <person name="van Ham R.C.H.J."/>
            <person name="Zhang S."/>
            <person name="Goodwin S.B."/>
            <person name="Grigoriev I.V."/>
            <person name="Collemare J."/>
            <person name="Bradshaw R.E."/>
        </authorList>
    </citation>
    <scope>NUCLEOTIDE SEQUENCE [LARGE SCALE GENOMIC DNA]</scope>
    <source>
        <strain evidence="3">NZE10 / CBS 128990</strain>
    </source>
</reference>
<accession>N1PPY6</accession>
<reference evidence="2 3" key="2">
    <citation type="journal article" date="2012" name="PLoS Pathog.">
        <title>Diverse lifestyles and strategies of plant pathogenesis encoded in the genomes of eighteen Dothideomycetes fungi.</title>
        <authorList>
            <person name="Ohm R.A."/>
            <person name="Feau N."/>
            <person name="Henrissat B."/>
            <person name="Schoch C.L."/>
            <person name="Horwitz B.A."/>
            <person name="Barry K.W."/>
            <person name="Condon B.J."/>
            <person name="Copeland A.C."/>
            <person name="Dhillon B."/>
            <person name="Glaser F."/>
            <person name="Hesse C.N."/>
            <person name="Kosti I."/>
            <person name="LaButti K."/>
            <person name="Lindquist E.A."/>
            <person name="Lucas S."/>
            <person name="Salamov A.A."/>
            <person name="Bradshaw R.E."/>
            <person name="Ciuffetti L."/>
            <person name="Hamelin R.C."/>
            <person name="Kema G.H.J."/>
            <person name="Lawrence C."/>
            <person name="Scott J.A."/>
            <person name="Spatafora J.W."/>
            <person name="Turgeon B.G."/>
            <person name="de Wit P.J.G.M."/>
            <person name="Zhong S."/>
            <person name="Goodwin S.B."/>
            <person name="Grigoriev I.V."/>
        </authorList>
    </citation>
    <scope>NUCLEOTIDE SEQUENCE [LARGE SCALE GENOMIC DNA]</scope>
    <source>
        <strain evidence="3">NZE10 / CBS 128990</strain>
    </source>
</reference>
<evidence type="ECO:0000256" key="1">
    <source>
        <dbReference type="SAM" id="MobiDB-lite"/>
    </source>
</evidence>
<dbReference type="HOGENOM" id="CLU_2096817_0_0_1"/>
<organism evidence="2 3">
    <name type="scientific">Dothistroma septosporum (strain NZE10 / CBS 128990)</name>
    <name type="common">Red band needle blight fungus</name>
    <name type="synonym">Mycosphaerella pini</name>
    <dbReference type="NCBI Taxonomy" id="675120"/>
    <lineage>
        <taxon>Eukaryota</taxon>
        <taxon>Fungi</taxon>
        <taxon>Dikarya</taxon>
        <taxon>Ascomycota</taxon>
        <taxon>Pezizomycotina</taxon>
        <taxon>Dothideomycetes</taxon>
        <taxon>Dothideomycetidae</taxon>
        <taxon>Mycosphaerellales</taxon>
        <taxon>Mycosphaerellaceae</taxon>
        <taxon>Dothistroma</taxon>
    </lineage>
</organism>
<proteinExistence type="predicted"/>
<keyword evidence="3" id="KW-1185">Reference proteome</keyword>
<name>N1PPY6_DOTSN</name>
<feature type="compositionally biased region" description="Basic residues" evidence="1">
    <location>
        <begin position="102"/>
        <end position="116"/>
    </location>
</feature>
<sequence>MELQRPLCLCLLPEVSYSPAFPAILLLHHGWCASCWLGQLLLSILRVYCRTLGSFTNEVRNGWPDKRPTIHTPIKNYSYEQKGHHESAKGRPPGIEPGTTRISRHKRRVPKRVSYH</sequence>
<evidence type="ECO:0000313" key="3">
    <source>
        <dbReference type="Proteomes" id="UP000016933"/>
    </source>
</evidence>